<dbReference type="InterPro" id="IPR047664">
    <property type="entry name" value="SWEET"/>
</dbReference>
<comment type="similarity">
    <text evidence="2">Belongs to the SWEET sugar transporter family.</text>
</comment>
<evidence type="ECO:0000256" key="7">
    <source>
        <dbReference type="ARBA" id="ARBA00022989"/>
    </source>
</evidence>
<evidence type="ECO:0000256" key="6">
    <source>
        <dbReference type="ARBA" id="ARBA00022737"/>
    </source>
</evidence>
<dbReference type="GO" id="GO:0012505">
    <property type="term" value="C:endomembrane system"/>
    <property type="evidence" value="ECO:0007669"/>
    <property type="project" value="UniProtKB-SubCell"/>
</dbReference>
<dbReference type="EMBL" id="QEAO01000016">
    <property type="protein sequence ID" value="TPX34026.1"/>
    <property type="molecule type" value="Genomic_DNA"/>
</dbReference>
<feature type="transmembrane region" description="Helical" evidence="9">
    <location>
        <begin position="155"/>
        <end position="174"/>
    </location>
</feature>
<keyword evidence="11" id="KW-1185">Reference proteome</keyword>
<evidence type="ECO:0000256" key="3">
    <source>
        <dbReference type="ARBA" id="ARBA00022448"/>
    </source>
</evidence>
<comment type="caution">
    <text evidence="10">The sequence shown here is derived from an EMBL/GenBank/DDBJ whole genome shotgun (WGS) entry which is preliminary data.</text>
</comment>
<feature type="transmembrane region" description="Helical" evidence="9">
    <location>
        <begin position="186"/>
        <end position="205"/>
    </location>
</feature>
<keyword evidence="3" id="KW-0813">Transport</keyword>
<keyword evidence="7 9" id="KW-1133">Transmembrane helix</keyword>
<evidence type="ECO:0000256" key="9">
    <source>
        <dbReference type="SAM" id="Phobius"/>
    </source>
</evidence>
<proteinExistence type="inferred from homology"/>
<evidence type="ECO:0000313" key="10">
    <source>
        <dbReference type="EMBL" id="TPX34026.1"/>
    </source>
</evidence>
<comment type="subcellular location">
    <subcellularLocation>
        <location evidence="1">Endomembrane system</location>
        <topology evidence="1">Multi-pass membrane protein</topology>
    </subcellularLocation>
</comment>
<organism evidence="10 11">
    <name type="scientific">Synchytrium microbalum</name>
    <dbReference type="NCBI Taxonomy" id="1806994"/>
    <lineage>
        <taxon>Eukaryota</taxon>
        <taxon>Fungi</taxon>
        <taxon>Fungi incertae sedis</taxon>
        <taxon>Chytridiomycota</taxon>
        <taxon>Chytridiomycota incertae sedis</taxon>
        <taxon>Chytridiomycetes</taxon>
        <taxon>Synchytriales</taxon>
        <taxon>Synchytriaceae</taxon>
        <taxon>Synchytrium</taxon>
    </lineage>
</organism>
<keyword evidence="8 9" id="KW-0472">Membrane</keyword>
<keyword evidence="6" id="KW-0677">Repeat</keyword>
<dbReference type="AlphaFoldDB" id="A0A507C7Q8"/>
<dbReference type="Proteomes" id="UP000319731">
    <property type="component" value="Unassembled WGS sequence"/>
</dbReference>
<accession>A0A507C7Q8</accession>
<gene>
    <name evidence="10" type="ORF">SmJEL517_g03172</name>
</gene>
<feature type="transmembrane region" description="Helical" evidence="9">
    <location>
        <begin position="120"/>
        <end position="143"/>
    </location>
</feature>
<dbReference type="GO" id="GO:0051119">
    <property type="term" value="F:sugar transmembrane transporter activity"/>
    <property type="evidence" value="ECO:0007669"/>
    <property type="project" value="InterPro"/>
</dbReference>
<dbReference type="PANTHER" id="PTHR10791">
    <property type="entry name" value="RAG1-ACTIVATING PROTEIN 1"/>
    <property type="match status" value="1"/>
</dbReference>
<evidence type="ECO:0008006" key="12">
    <source>
        <dbReference type="Google" id="ProtNLM"/>
    </source>
</evidence>
<protein>
    <recommendedName>
        <fullName evidence="12">Sugar transporter SWEET</fullName>
    </recommendedName>
</protein>
<feature type="transmembrane region" description="Helical" evidence="9">
    <location>
        <begin position="211"/>
        <end position="232"/>
    </location>
</feature>
<dbReference type="OrthoDB" id="409725at2759"/>
<evidence type="ECO:0000313" key="11">
    <source>
        <dbReference type="Proteomes" id="UP000319731"/>
    </source>
</evidence>
<dbReference type="Pfam" id="PF03083">
    <property type="entry name" value="MtN3_slv"/>
    <property type="match status" value="2"/>
</dbReference>
<name>A0A507C7Q8_9FUNG</name>
<evidence type="ECO:0000256" key="2">
    <source>
        <dbReference type="ARBA" id="ARBA00007809"/>
    </source>
</evidence>
<keyword evidence="5 9" id="KW-0812">Transmembrane</keyword>
<evidence type="ECO:0000256" key="4">
    <source>
        <dbReference type="ARBA" id="ARBA00022597"/>
    </source>
</evidence>
<dbReference type="InterPro" id="IPR004316">
    <property type="entry name" value="SWEET_rpt"/>
</dbReference>
<dbReference type="PANTHER" id="PTHR10791:SF224">
    <property type="entry name" value="SUGAR TRANSPORTER SWEET"/>
    <property type="match status" value="1"/>
</dbReference>
<dbReference type="RefSeq" id="XP_031024868.1">
    <property type="nucleotide sequence ID" value="XM_031169100.1"/>
</dbReference>
<evidence type="ECO:0000256" key="1">
    <source>
        <dbReference type="ARBA" id="ARBA00004127"/>
    </source>
</evidence>
<dbReference type="Gene3D" id="1.20.1280.290">
    <property type="match status" value="2"/>
</dbReference>
<dbReference type="GO" id="GO:0016020">
    <property type="term" value="C:membrane"/>
    <property type="evidence" value="ECO:0007669"/>
    <property type="project" value="InterPro"/>
</dbReference>
<keyword evidence="4" id="KW-0762">Sugar transport</keyword>
<evidence type="ECO:0000256" key="5">
    <source>
        <dbReference type="ARBA" id="ARBA00022692"/>
    </source>
</evidence>
<evidence type="ECO:0000256" key="8">
    <source>
        <dbReference type="ARBA" id="ARBA00023136"/>
    </source>
</evidence>
<reference evidence="10 11" key="1">
    <citation type="journal article" date="2019" name="Sci. Rep.">
        <title>Comparative genomics of chytrid fungi reveal insights into the obligate biotrophic and pathogenic lifestyle of Synchytrium endobioticum.</title>
        <authorList>
            <person name="van de Vossenberg B.T.L.H."/>
            <person name="Warris S."/>
            <person name="Nguyen H.D.T."/>
            <person name="van Gent-Pelzer M.P.E."/>
            <person name="Joly D.L."/>
            <person name="van de Geest H.C."/>
            <person name="Bonants P.J.M."/>
            <person name="Smith D.S."/>
            <person name="Levesque C.A."/>
            <person name="van der Lee T.A.J."/>
        </authorList>
    </citation>
    <scope>NUCLEOTIDE SEQUENCE [LARGE SCALE GENOMIC DNA]</scope>
    <source>
        <strain evidence="10 11">JEL517</strain>
    </source>
</reference>
<sequence length="249" mass="27172">MPFVSFDAVPAATASPGFAICTNEICSVFLEKVFPILGAILLTVTEFAPLPAVIKLDRTGILEMNPLPYSTGLPSCLAWSTYALLIRDYYVFAPNLTGTPLCLYYTLVAYGHASKEQKKWMLLTCVGSTTFIWLVTYICFIPLHDTETGKTIQGVLAMLFFMLWVSSPLSNVVNVIKERNASSIDVFLAVSLLVSSLFWTVYGIAIRDWFITASNAVGTTTGAIQVLCLIVFGSKPEPSVAVEVEGDKL</sequence>
<feature type="transmembrane region" description="Helical" evidence="9">
    <location>
        <begin position="91"/>
        <end position="108"/>
    </location>
</feature>
<dbReference type="GeneID" id="42004397"/>